<dbReference type="EMBL" id="CP007243">
    <property type="protein sequence ID" value="AIA32009.1"/>
    <property type="molecule type" value="Genomic_DNA"/>
</dbReference>
<gene>
    <name evidence="3" type="ORF">Y981_11980</name>
</gene>
<protein>
    <recommendedName>
        <fullName evidence="2">Flagellar protein FlgJ N-terminal domain-containing protein</fullName>
    </recommendedName>
</protein>
<dbReference type="Pfam" id="PF10135">
    <property type="entry name" value="Rod-binding"/>
    <property type="match status" value="1"/>
</dbReference>
<dbReference type="Proteomes" id="UP000027059">
    <property type="component" value="Chromosome"/>
</dbReference>
<feature type="region of interest" description="Disordered" evidence="1">
    <location>
        <begin position="1"/>
        <end position="27"/>
    </location>
</feature>
<dbReference type="RefSeq" id="WP_014961999.1">
    <property type="nucleotide sequence ID" value="NZ_CP007243.1"/>
</dbReference>
<reference evidence="4" key="1">
    <citation type="submission" date="2014-02" db="EMBL/GenBank/DDBJ databases">
        <title>Complete genome sequence and comparative genomic analysis of the nitrogen-fixing bacterium Leptospirillum ferriphilum YSK.</title>
        <authorList>
            <person name="Guo X."/>
            <person name="Yin H."/>
            <person name="Liang Y."/>
            <person name="Hu Q."/>
            <person name="Ma L."/>
            <person name="Xiao Y."/>
            <person name="Zhang X."/>
            <person name="Qiu G."/>
            <person name="Liu X."/>
        </authorList>
    </citation>
    <scope>NUCLEOTIDE SEQUENCE [LARGE SCALE GENOMIC DNA]</scope>
    <source>
        <strain evidence="4">YSK</strain>
    </source>
</reference>
<accession>A0A059XTP7</accession>
<dbReference type="OrthoDB" id="9796740at2"/>
<dbReference type="HOGENOM" id="CLU_2035184_0_0_0"/>
<keyword evidence="4" id="KW-1185">Reference proteome</keyword>
<evidence type="ECO:0000313" key="3">
    <source>
        <dbReference type="EMBL" id="AIA32009.1"/>
    </source>
</evidence>
<sequence length="121" mass="13411">MKISGTENERGAVSSRVGSDQAGGEKKFEKASRLFEEMMIGILVKEMWKTVPKGGMMPTSTGMDVAQEMYQKELAKEMSRAGGLGLSREINEQFRKDLNRDVLPPEEPFRIGDPGNLDTEA</sequence>
<reference evidence="3 4" key="2">
    <citation type="journal article" date="2015" name="Biomed. Res. Int.">
        <title>Effects of Arsenite Resistance on the Growth and Functional Gene Expression of Leptospirillum ferriphilum and Acidithiobacillus thiooxidans in Pure Culture and Coculture.</title>
        <authorList>
            <person name="Jiang H."/>
            <person name="Liang Y."/>
            <person name="Yin H."/>
            <person name="Xiao Y."/>
            <person name="Guo X."/>
            <person name="Xu Y."/>
            <person name="Hu Q."/>
            <person name="Liu H."/>
            <person name="Liu X."/>
        </authorList>
    </citation>
    <scope>NUCLEOTIDE SEQUENCE [LARGE SCALE GENOMIC DNA]</scope>
    <source>
        <strain evidence="3 4">YSK</strain>
    </source>
</reference>
<feature type="region of interest" description="Disordered" evidence="1">
    <location>
        <begin position="99"/>
        <end position="121"/>
    </location>
</feature>
<proteinExistence type="predicted"/>
<evidence type="ECO:0000256" key="1">
    <source>
        <dbReference type="SAM" id="MobiDB-lite"/>
    </source>
</evidence>
<name>A0A059XTP7_9BACT</name>
<organism evidence="3 4">
    <name type="scientific">Leptospirillum ferriphilum YSK</name>
    <dbReference type="NCBI Taxonomy" id="1441628"/>
    <lineage>
        <taxon>Bacteria</taxon>
        <taxon>Pseudomonadati</taxon>
        <taxon>Nitrospirota</taxon>
        <taxon>Nitrospiria</taxon>
        <taxon>Nitrospirales</taxon>
        <taxon>Nitrospiraceae</taxon>
        <taxon>Leptospirillum</taxon>
    </lineage>
</organism>
<evidence type="ECO:0000259" key="2">
    <source>
        <dbReference type="Pfam" id="PF10135"/>
    </source>
</evidence>
<feature type="domain" description="Flagellar protein FlgJ N-terminal" evidence="2">
    <location>
        <begin position="45"/>
        <end position="93"/>
    </location>
</feature>
<dbReference type="InterPro" id="IPR019301">
    <property type="entry name" value="Flagellar_prot_FlgJ_N"/>
</dbReference>
<dbReference type="KEGG" id="lfp:Y981_11980"/>
<dbReference type="AlphaFoldDB" id="A0A059XTP7"/>
<evidence type="ECO:0000313" key="4">
    <source>
        <dbReference type="Proteomes" id="UP000027059"/>
    </source>
</evidence>